<feature type="non-terminal residue" evidence="2">
    <location>
        <position position="1"/>
    </location>
</feature>
<dbReference type="EMBL" id="OZ023703">
    <property type="protein sequence ID" value="CAK9871887.1"/>
    <property type="molecule type" value="Genomic_DNA"/>
</dbReference>
<sequence length="68" mass="7358">ISMRATTLVQTSLQSNSAVGSYELPKSRDSNQDSFGTISGLQLGSPGKKSHLDVTSTKRCREYYMGEG</sequence>
<keyword evidence="3" id="KW-1185">Reference proteome</keyword>
<feature type="compositionally biased region" description="Polar residues" evidence="1">
    <location>
        <begin position="32"/>
        <end position="42"/>
    </location>
</feature>
<gene>
    <name evidence="2" type="ORF">CSSPJE1EN2_LOCUS14484</name>
</gene>
<protein>
    <submittedName>
        <fullName evidence="2">Uncharacterized protein</fullName>
    </submittedName>
</protein>
<dbReference type="Proteomes" id="UP001497522">
    <property type="component" value="Chromosome 2"/>
</dbReference>
<feature type="non-terminal residue" evidence="2">
    <location>
        <position position="68"/>
    </location>
</feature>
<evidence type="ECO:0000256" key="1">
    <source>
        <dbReference type="SAM" id="MobiDB-lite"/>
    </source>
</evidence>
<evidence type="ECO:0000313" key="2">
    <source>
        <dbReference type="EMBL" id="CAK9871887.1"/>
    </source>
</evidence>
<accession>A0ABP1B9F5</accession>
<evidence type="ECO:0000313" key="3">
    <source>
        <dbReference type="Proteomes" id="UP001497522"/>
    </source>
</evidence>
<reference evidence="2 3" key="1">
    <citation type="submission" date="2024-03" db="EMBL/GenBank/DDBJ databases">
        <authorList>
            <consortium name="ELIXIR-Norway"/>
            <consortium name="Elixir Norway"/>
        </authorList>
    </citation>
    <scope>NUCLEOTIDE SEQUENCE [LARGE SCALE GENOMIC DNA]</scope>
</reference>
<organism evidence="2 3">
    <name type="scientific">Sphagnum jensenii</name>
    <dbReference type="NCBI Taxonomy" id="128206"/>
    <lineage>
        <taxon>Eukaryota</taxon>
        <taxon>Viridiplantae</taxon>
        <taxon>Streptophyta</taxon>
        <taxon>Embryophyta</taxon>
        <taxon>Bryophyta</taxon>
        <taxon>Sphagnophytina</taxon>
        <taxon>Sphagnopsida</taxon>
        <taxon>Sphagnales</taxon>
        <taxon>Sphagnaceae</taxon>
        <taxon>Sphagnum</taxon>
    </lineage>
</organism>
<proteinExistence type="predicted"/>
<feature type="region of interest" description="Disordered" evidence="1">
    <location>
        <begin position="18"/>
        <end position="54"/>
    </location>
</feature>
<name>A0ABP1B9F5_9BRYO</name>